<proteinExistence type="predicted"/>
<comment type="caution">
    <text evidence="1">The sequence shown here is derived from an EMBL/GenBank/DDBJ whole genome shotgun (WGS) entry which is preliminary data.</text>
</comment>
<reference evidence="1 2" key="1">
    <citation type="submission" date="2018-07" db="EMBL/GenBank/DDBJ databases">
        <title>Leeuwenhoekiella genomics.</title>
        <authorList>
            <person name="Tahon G."/>
            <person name="Willems A."/>
        </authorList>
    </citation>
    <scope>NUCLEOTIDE SEQUENCE [LARGE SCALE GENOMIC DNA]</scope>
    <source>
        <strain evidence="1 2">R-50232</strain>
    </source>
</reference>
<organism evidence="1 2">
    <name type="scientific">Leeuwenhoekiella aestuarii</name>
    <dbReference type="NCBI Taxonomy" id="2249426"/>
    <lineage>
        <taxon>Bacteria</taxon>
        <taxon>Pseudomonadati</taxon>
        <taxon>Bacteroidota</taxon>
        <taxon>Flavobacteriia</taxon>
        <taxon>Flavobacteriales</taxon>
        <taxon>Flavobacteriaceae</taxon>
        <taxon>Leeuwenhoekiella</taxon>
    </lineage>
</organism>
<keyword evidence="2" id="KW-1185">Reference proteome</keyword>
<evidence type="ECO:0000313" key="1">
    <source>
        <dbReference type="EMBL" id="RXG11419.1"/>
    </source>
</evidence>
<protein>
    <submittedName>
        <fullName evidence="1">Uncharacterized protein</fullName>
    </submittedName>
</protein>
<dbReference type="EMBL" id="QOVI01000011">
    <property type="protein sequence ID" value="RXG11419.1"/>
    <property type="molecule type" value="Genomic_DNA"/>
</dbReference>
<dbReference type="AlphaFoldDB" id="A0A4Q0NQ46"/>
<evidence type="ECO:0000313" key="2">
    <source>
        <dbReference type="Proteomes" id="UP000289821"/>
    </source>
</evidence>
<name>A0A4Q0NQ46_9FLAO</name>
<sequence>MMQELRCYYNHRQHLTEQIARYTLKIQKSLRLMNVRLDVALRDVTGKSGLTIIEAILAGKRDPYYLASIVDIRTKKSTEEIASSLQGNWRAELLFELKSCLDIYRYFNSALKECDQVIEKLLLQYTPTAVVSKEKEKLFKSYN</sequence>
<dbReference type="Proteomes" id="UP000289821">
    <property type="component" value="Unassembled WGS sequence"/>
</dbReference>
<gene>
    <name evidence="1" type="ORF">DSM04_11130</name>
</gene>
<accession>A0A4Q0NQ46</accession>